<keyword evidence="8 10" id="KW-1133">Transmembrane helix</keyword>
<dbReference type="PANTHER" id="PTHR12413:SF1">
    <property type="entry name" value="DOLICHYL PYROPHOSPHATE MAN9GLCNAC2 ALPHA-1,3-GLUCOSYLTRANSFERASE"/>
    <property type="match status" value="1"/>
</dbReference>
<protein>
    <recommendedName>
        <fullName evidence="10">Alpha-1,3-glucosyltransferase</fullName>
        <ecNumber evidence="10">2.4.1.-</ecNumber>
    </recommendedName>
</protein>
<keyword evidence="11" id="KW-0732">Signal</keyword>
<keyword evidence="5 10" id="KW-0808">Transferase</keyword>
<evidence type="ECO:0000256" key="7">
    <source>
        <dbReference type="ARBA" id="ARBA00022824"/>
    </source>
</evidence>
<comment type="pathway">
    <text evidence="2 10">Protein modification; protein glycosylation.</text>
</comment>
<evidence type="ECO:0000256" key="8">
    <source>
        <dbReference type="ARBA" id="ARBA00022989"/>
    </source>
</evidence>
<gene>
    <name evidence="12" type="ORF">OSB1V03_LOCUS5677</name>
</gene>
<dbReference type="InterPro" id="IPR004856">
    <property type="entry name" value="Glyco_trans_ALG6/ALG8"/>
</dbReference>
<comment type="subcellular location">
    <subcellularLocation>
        <location evidence="1 10">Endoplasmic reticulum membrane</location>
        <topology evidence="1 10">Multi-pass membrane protein</topology>
    </subcellularLocation>
</comment>
<evidence type="ECO:0000256" key="1">
    <source>
        <dbReference type="ARBA" id="ARBA00004477"/>
    </source>
</evidence>
<evidence type="ECO:0000256" key="3">
    <source>
        <dbReference type="ARBA" id="ARBA00008715"/>
    </source>
</evidence>
<evidence type="ECO:0000313" key="13">
    <source>
        <dbReference type="Proteomes" id="UP000759131"/>
    </source>
</evidence>
<feature type="signal peptide" evidence="11">
    <location>
        <begin position="1"/>
        <end position="23"/>
    </location>
</feature>
<name>A0A7R9KL89_9ACAR</name>
<keyword evidence="7 10" id="KW-0256">Endoplasmic reticulum</keyword>
<evidence type="ECO:0000256" key="11">
    <source>
        <dbReference type="SAM" id="SignalP"/>
    </source>
</evidence>
<accession>A0A7R9KL89</accession>
<dbReference type="UniPathway" id="UPA00378"/>
<organism evidence="12">
    <name type="scientific">Medioppia subpectinata</name>
    <dbReference type="NCBI Taxonomy" id="1979941"/>
    <lineage>
        <taxon>Eukaryota</taxon>
        <taxon>Metazoa</taxon>
        <taxon>Ecdysozoa</taxon>
        <taxon>Arthropoda</taxon>
        <taxon>Chelicerata</taxon>
        <taxon>Arachnida</taxon>
        <taxon>Acari</taxon>
        <taxon>Acariformes</taxon>
        <taxon>Sarcoptiformes</taxon>
        <taxon>Oribatida</taxon>
        <taxon>Brachypylina</taxon>
        <taxon>Oppioidea</taxon>
        <taxon>Oppiidae</taxon>
        <taxon>Medioppia</taxon>
    </lineage>
</organism>
<dbReference type="EMBL" id="CAJPIZ010002904">
    <property type="protein sequence ID" value="CAG2105672.1"/>
    <property type="molecule type" value="Genomic_DNA"/>
</dbReference>
<dbReference type="EMBL" id="OC857479">
    <property type="protein sequence ID" value="CAD7625242.1"/>
    <property type="molecule type" value="Genomic_DNA"/>
</dbReference>
<evidence type="ECO:0000256" key="4">
    <source>
        <dbReference type="ARBA" id="ARBA00022676"/>
    </source>
</evidence>
<dbReference type="Proteomes" id="UP000759131">
    <property type="component" value="Unassembled WGS sequence"/>
</dbReference>
<reference evidence="12" key="1">
    <citation type="submission" date="2020-11" db="EMBL/GenBank/DDBJ databases">
        <authorList>
            <person name="Tran Van P."/>
        </authorList>
    </citation>
    <scope>NUCLEOTIDE SEQUENCE</scope>
</reference>
<sequence>MPMTDNVWYFGNLLAVLLRWTCGQFPHSGAATPPMFGDYEAQRHWMEVTVNLQPNHWYTNTTDNDLLYWGLDYPPLTAYHSYFNGKIAQYLNPLWTQLHTSRGFESYYHKLFMRSSVLFVDLLIYFSSIYNYWSICLKPDFKPRDKAVNCVISLINPALILIDYGHFQLSTT</sequence>
<dbReference type="PANTHER" id="PTHR12413">
    <property type="entry name" value="DOLICHYL GLYCOSYLTRANSFERASE"/>
    <property type="match status" value="1"/>
</dbReference>
<keyword evidence="6 10" id="KW-0812">Transmembrane</keyword>
<dbReference type="AlphaFoldDB" id="A0A7R9KL89"/>
<feature type="chain" id="PRO_5035591751" description="Alpha-1,3-glucosyltransferase" evidence="11">
    <location>
        <begin position="24"/>
        <end position="172"/>
    </location>
</feature>
<keyword evidence="13" id="KW-1185">Reference proteome</keyword>
<dbReference type="EC" id="2.4.1.-" evidence="10"/>
<keyword evidence="9 10" id="KW-0472">Membrane</keyword>
<evidence type="ECO:0000256" key="6">
    <source>
        <dbReference type="ARBA" id="ARBA00022692"/>
    </source>
</evidence>
<evidence type="ECO:0000313" key="12">
    <source>
        <dbReference type="EMBL" id="CAD7625242.1"/>
    </source>
</evidence>
<evidence type="ECO:0000256" key="2">
    <source>
        <dbReference type="ARBA" id="ARBA00004922"/>
    </source>
</evidence>
<comment type="similarity">
    <text evidence="3 10">Belongs to the ALG6/ALG8 glucosyltransferase family.</text>
</comment>
<evidence type="ECO:0000256" key="5">
    <source>
        <dbReference type="ARBA" id="ARBA00022679"/>
    </source>
</evidence>
<evidence type="ECO:0000256" key="9">
    <source>
        <dbReference type="ARBA" id="ARBA00023136"/>
    </source>
</evidence>
<dbReference type="GO" id="GO:0042281">
    <property type="term" value="F:dolichyl pyrophosphate Man9GlcNAc2 alpha-1,3-glucosyltransferase activity"/>
    <property type="evidence" value="ECO:0007669"/>
    <property type="project" value="TreeGrafter"/>
</dbReference>
<proteinExistence type="inferred from homology"/>
<keyword evidence="4 10" id="KW-0328">Glycosyltransferase</keyword>
<dbReference type="Pfam" id="PF03155">
    <property type="entry name" value="Alg6_Alg8"/>
    <property type="match status" value="1"/>
</dbReference>
<evidence type="ECO:0000256" key="10">
    <source>
        <dbReference type="RuleBase" id="RU363110"/>
    </source>
</evidence>
<comment type="caution">
    <text evidence="10">Lacks conserved residue(s) required for the propagation of feature annotation.</text>
</comment>
<feature type="transmembrane region" description="Helical" evidence="10">
    <location>
        <begin position="111"/>
        <end position="133"/>
    </location>
</feature>
<dbReference type="OrthoDB" id="4983at2759"/>
<dbReference type="GO" id="GO:0005789">
    <property type="term" value="C:endoplasmic reticulum membrane"/>
    <property type="evidence" value="ECO:0007669"/>
    <property type="project" value="UniProtKB-SubCell"/>
</dbReference>